<reference evidence="2" key="1">
    <citation type="submission" date="2016-06" db="EMBL/GenBank/DDBJ databases">
        <title>Parallel loss of symbiosis genes in relatives of nitrogen-fixing non-legume Parasponia.</title>
        <authorList>
            <person name="Van Velzen R."/>
            <person name="Holmer R."/>
            <person name="Bu F."/>
            <person name="Rutten L."/>
            <person name="Van Zeijl A."/>
            <person name="Liu W."/>
            <person name="Santuari L."/>
            <person name="Cao Q."/>
            <person name="Sharma T."/>
            <person name="Shen D."/>
            <person name="Roswanjaya Y."/>
            <person name="Wardhani T."/>
            <person name="Kalhor M.S."/>
            <person name="Jansen J."/>
            <person name="Van den Hoogen J."/>
            <person name="Gungor B."/>
            <person name="Hartog M."/>
            <person name="Hontelez J."/>
            <person name="Verver J."/>
            <person name="Yang W.-C."/>
            <person name="Schijlen E."/>
            <person name="Repin R."/>
            <person name="Schilthuizen M."/>
            <person name="Schranz E."/>
            <person name="Heidstra R."/>
            <person name="Miyata K."/>
            <person name="Fedorova E."/>
            <person name="Kohlen W."/>
            <person name="Bisseling T."/>
            <person name="Smit S."/>
            <person name="Geurts R."/>
        </authorList>
    </citation>
    <scope>NUCLEOTIDE SEQUENCE [LARGE SCALE GENOMIC DNA]</scope>
    <source>
        <strain evidence="2">cv. WU1-14</strain>
    </source>
</reference>
<dbReference type="Proteomes" id="UP000237105">
    <property type="component" value="Unassembled WGS sequence"/>
</dbReference>
<organism evidence="1 2">
    <name type="scientific">Parasponia andersonii</name>
    <name type="common">Sponia andersonii</name>
    <dbReference type="NCBI Taxonomy" id="3476"/>
    <lineage>
        <taxon>Eukaryota</taxon>
        <taxon>Viridiplantae</taxon>
        <taxon>Streptophyta</taxon>
        <taxon>Embryophyta</taxon>
        <taxon>Tracheophyta</taxon>
        <taxon>Spermatophyta</taxon>
        <taxon>Magnoliopsida</taxon>
        <taxon>eudicotyledons</taxon>
        <taxon>Gunneridae</taxon>
        <taxon>Pentapetalae</taxon>
        <taxon>rosids</taxon>
        <taxon>fabids</taxon>
        <taxon>Rosales</taxon>
        <taxon>Cannabaceae</taxon>
        <taxon>Parasponia</taxon>
    </lineage>
</organism>
<dbReference type="AlphaFoldDB" id="A0A2P5AJL0"/>
<evidence type="ECO:0000313" key="1">
    <source>
        <dbReference type="EMBL" id="PON36735.1"/>
    </source>
</evidence>
<evidence type="ECO:0000313" key="2">
    <source>
        <dbReference type="Proteomes" id="UP000237105"/>
    </source>
</evidence>
<name>A0A2P5AJL0_PARAD</name>
<gene>
    <name evidence="1" type="ORF">PanWU01x14_325930</name>
</gene>
<keyword evidence="2" id="KW-1185">Reference proteome</keyword>
<accession>A0A2P5AJL0</accession>
<comment type="caution">
    <text evidence="1">The sequence shown here is derived from an EMBL/GenBank/DDBJ whole genome shotgun (WGS) entry which is preliminary data.</text>
</comment>
<proteinExistence type="predicted"/>
<dbReference type="EMBL" id="JXTB01000555">
    <property type="protein sequence ID" value="PON36735.1"/>
    <property type="molecule type" value="Genomic_DNA"/>
</dbReference>
<sequence>MTLNTQIQLAPLKTFHQGGVVSGSSKYLTKLKSSYGSHARTTSQQTIILPLDGYQSVINVYSNCGGNYVLCLPSLLSPQSYMALQPVTTKA</sequence>
<protein>
    <submittedName>
        <fullName evidence="1">Uncharacterized protein</fullName>
    </submittedName>
</protein>